<protein>
    <submittedName>
        <fullName evidence="6">DNA-directed RNA polymerase I subunit rpa49</fullName>
    </submittedName>
</protein>
<sequence>MSKFKIRKVVPKQSAYPLVCSFQNGELTENFESAQCELCFDGKYESIATVIDGVLYAGNEEVDTDRTFILARNRRTGKVRVVEAGCAVLKPILDVEDVDFTESNESPDAAVNDIGFNQKFGSKTRKKQIEKQERQKTNTEIVEEQLQSYVQNLTENDNNATVDQLDISSFCKIQTDDQYLPPIKRDAAKVEDVYDPKQMFTEELYEKMYSELRNKDNESELLPYLRTFYKLEMSSTHLVLLMYANSLIKLYLSLSKEIAKKNFIVSNNSVTLNEVVLENFTQTLNGKKMRSNSLKDKALCYFVVILLILNNFKFEITEFASLIKLSILTITTKVKIAGAYVVKSGEKKYIQLKLPLNVVNTRKRKSAKF</sequence>
<dbReference type="GO" id="GO:0005730">
    <property type="term" value="C:nucleolus"/>
    <property type="evidence" value="ECO:0007669"/>
    <property type="project" value="UniProtKB-SubCell"/>
</dbReference>
<dbReference type="GO" id="GO:0000428">
    <property type="term" value="C:DNA-directed RNA polymerase complex"/>
    <property type="evidence" value="ECO:0007669"/>
    <property type="project" value="UniProtKB-KW"/>
</dbReference>
<comment type="subcellular location">
    <subcellularLocation>
        <location evidence="1">Nucleus</location>
        <location evidence="1">Nucleolus</location>
    </subcellularLocation>
</comment>
<dbReference type="Proteomes" id="UP000299102">
    <property type="component" value="Unassembled WGS sequence"/>
</dbReference>
<dbReference type="EMBL" id="BGZK01000058">
    <property type="protein sequence ID" value="GBP13533.1"/>
    <property type="molecule type" value="Genomic_DNA"/>
</dbReference>
<evidence type="ECO:0000313" key="7">
    <source>
        <dbReference type="Proteomes" id="UP000299102"/>
    </source>
</evidence>
<evidence type="ECO:0000256" key="4">
    <source>
        <dbReference type="ARBA" id="ARBA00023163"/>
    </source>
</evidence>
<keyword evidence="5" id="KW-0539">Nucleus</keyword>
<comment type="similarity">
    <text evidence="2">Belongs to the eukaryotic RPA49/POLR1E RNA polymerase subunit family.</text>
</comment>
<dbReference type="InterPro" id="IPR009668">
    <property type="entry name" value="RNA_pol-assoc_fac_A49-like"/>
</dbReference>
<name>A0A4C1TGB0_EUMVA</name>
<proteinExistence type="inferred from homology"/>
<accession>A0A4C1TGB0</accession>
<keyword evidence="7" id="KW-1185">Reference proteome</keyword>
<dbReference type="GO" id="GO:0003677">
    <property type="term" value="F:DNA binding"/>
    <property type="evidence" value="ECO:0007669"/>
    <property type="project" value="InterPro"/>
</dbReference>
<gene>
    <name evidence="6" type="primary">rpa49</name>
    <name evidence="6" type="ORF">EVAR_6884_1</name>
</gene>
<keyword evidence="4" id="KW-0804">Transcription</keyword>
<evidence type="ECO:0000256" key="3">
    <source>
        <dbReference type="ARBA" id="ARBA00022478"/>
    </source>
</evidence>
<dbReference type="Pfam" id="PF06870">
    <property type="entry name" value="RNA_pol_I_A49"/>
    <property type="match status" value="1"/>
</dbReference>
<reference evidence="6 7" key="1">
    <citation type="journal article" date="2019" name="Commun. Biol.">
        <title>The bagworm genome reveals a unique fibroin gene that provides high tensile strength.</title>
        <authorList>
            <person name="Kono N."/>
            <person name="Nakamura H."/>
            <person name="Ohtoshi R."/>
            <person name="Tomita M."/>
            <person name="Numata K."/>
            <person name="Arakawa K."/>
        </authorList>
    </citation>
    <scope>NUCLEOTIDE SEQUENCE [LARGE SCALE GENOMIC DNA]</scope>
</reference>
<evidence type="ECO:0000313" key="6">
    <source>
        <dbReference type="EMBL" id="GBP13533.1"/>
    </source>
</evidence>
<dbReference type="GO" id="GO:0006351">
    <property type="term" value="P:DNA-templated transcription"/>
    <property type="evidence" value="ECO:0007669"/>
    <property type="project" value="InterPro"/>
</dbReference>
<dbReference type="PANTHER" id="PTHR14440">
    <property type="entry name" value="DNA-DIRECTED RNA POLYMERASE I SUBUNIT RPA49"/>
    <property type="match status" value="1"/>
</dbReference>
<evidence type="ECO:0000256" key="2">
    <source>
        <dbReference type="ARBA" id="ARBA00009430"/>
    </source>
</evidence>
<evidence type="ECO:0000256" key="5">
    <source>
        <dbReference type="ARBA" id="ARBA00023242"/>
    </source>
</evidence>
<organism evidence="6 7">
    <name type="scientific">Eumeta variegata</name>
    <name type="common">Bagworm moth</name>
    <name type="synonym">Eumeta japonica</name>
    <dbReference type="NCBI Taxonomy" id="151549"/>
    <lineage>
        <taxon>Eukaryota</taxon>
        <taxon>Metazoa</taxon>
        <taxon>Ecdysozoa</taxon>
        <taxon>Arthropoda</taxon>
        <taxon>Hexapoda</taxon>
        <taxon>Insecta</taxon>
        <taxon>Pterygota</taxon>
        <taxon>Neoptera</taxon>
        <taxon>Endopterygota</taxon>
        <taxon>Lepidoptera</taxon>
        <taxon>Glossata</taxon>
        <taxon>Ditrysia</taxon>
        <taxon>Tineoidea</taxon>
        <taxon>Psychidae</taxon>
        <taxon>Oiketicinae</taxon>
        <taxon>Eumeta</taxon>
    </lineage>
</organism>
<dbReference type="AlphaFoldDB" id="A0A4C1TGB0"/>
<dbReference type="OrthoDB" id="277398at2759"/>
<keyword evidence="3 6" id="KW-0240">DNA-directed RNA polymerase</keyword>
<comment type="caution">
    <text evidence="6">The sequence shown here is derived from an EMBL/GenBank/DDBJ whole genome shotgun (WGS) entry which is preliminary data.</text>
</comment>
<evidence type="ECO:0000256" key="1">
    <source>
        <dbReference type="ARBA" id="ARBA00004604"/>
    </source>
</evidence>